<dbReference type="STRING" id="1121865.OMW_01443"/>
<evidence type="ECO:0000256" key="1">
    <source>
        <dbReference type="ARBA" id="ARBA00023125"/>
    </source>
</evidence>
<keyword evidence="5" id="KW-1185">Reference proteome</keyword>
<dbReference type="InterPro" id="IPR001647">
    <property type="entry name" value="HTH_TetR"/>
</dbReference>
<dbReference type="PANTHER" id="PTHR43479">
    <property type="entry name" value="ACREF/ENVCD OPERON REPRESSOR-RELATED"/>
    <property type="match status" value="1"/>
</dbReference>
<dbReference type="PRINTS" id="PR00455">
    <property type="entry name" value="HTHTETR"/>
</dbReference>
<evidence type="ECO:0000259" key="3">
    <source>
        <dbReference type="PROSITE" id="PS50977"/>
    </source>
</evidence>
<proteinExistence type="predicted"/>
<dbReference type="InterPro" id="IPR050624">
    <property type="entry name" value="HTH-type_Tx_Regulator"/>
</dbReference>
<dbReference type="PROSITE" id="PS01081">
    <property type="entry name" value="HTH_TETR_1"/>
    <property type="match status" value="1"/>
</dbReference>
<dbReference type="PROSITE" id="PS50977">
    <property type="entry name" value="HTH_TETR_2"/>
    <property type="match status" value="1"/>
</dbReference>
<dbReference type="SUPFAM" id="SSF46689">
    <property type="entry name" value="Homeodomain-like"/>
    <property type="match status" value="1"/>
</dbReference>
<dbReference type="RefSeq" id="WP_016183582.1">
    <property type="nucleotide sequence ID" value="NZ_JXKI01000011.1"/>
</dbReference>
<dbReference type="PANTHER" id="PTHR43479:SF11">
    <property type="entry name" value="ACREF_ENVCD OPERON REPRESSOR-RELATED"/>
    <property type="match status" value="1"/>
</dbReference>
<dbReference type="Gene3D" id="1.10.357.10">
    <property type="entry name" value="Tetracycline Repressor, domain 2"/>
    <property type="match status" value="1"/>
</dbReference>
<organism evidence="4 5">
    <name type="scientific">Enterococcus columbae DSM 7374 = ATCC 51263</name>
    <dbReference type="NCBI Taxonomy" id="1121865"/>
    <lineage>
        <taxon>Bacteria</taxon>
        <taxon>Bacillati</taxon>
        <taxon>Bacillota</taxon>
        <taxon>Bacilli</taxon>
        <taxon>Lactobacillales</taxon>
        <taxon>Enterococcaceae</taxon>
        <taxon>Enterococcus</taxon>
    </lineage>
</organism>
<comment type="caution">
    <text evidence="4">The sequence shown here is derived from an EMBL/GenBank/DDBJ whole genome shotgun (WGS) entry which is preliminary data.</text>
</comment>
<dbReference type="Proteomes" id="UP000014113">
    <property type="component" value="Unassembled WGS sequence"/>
</dbReference>
<keyword evidence="1 2" id="KW-0238">DNA-binding</keyword>
<protein>
    <recommendedName>
        <fullName evidence="3">HTH tetR-type domain-containing protein</fullName>
    </recommendedName>
</protein>
<dbReference type="InterPro" id="IPR023772">
    <property type="entry name" value="DNA-bd_HTH_TetR-type_CS"/>
</dbReference>
<accession>S1MU89</accession>
<dbReference type="AlphaFoldDB" id="S1MU89"/>
<evidence type="ECO:0000313" key="5">
    <source>
        <dbReference type="Proteomes" id="UP000014113"/>
    </source>
</evidence>
<dbReference type="OrthoDB" id="9812484at2"/>
<dbReference type="Pfam" id="PF17924">
    <property type="entry name" value="TetR_C_19"/>
    <property type="match status" value="1"/>
</dbReference>
<dbReference type="InterPro" id="IPR009057">
    <property type="entry name" value="Homeodomain-like_sf"/>
</dbReference>
<gene>
    <name evidence="4" type="ORF">I568_02057</name>
</gene>
<dbReference type="Pfam" id="PF00440">
    <property type="entry name" value="TetR_N"/>
    <property type="match status" value="1"/>
</dbReference>
<evidence type="ECO:0000256" key="2">
    <source>
        <dbReference type="PROSITE-ProRule" id="PRU00335"/>
    </source>
</evidence>
<reference evidence="4 5" key="1">
    <citation type="submission" date="2013-03" db="EMBL/GenBank/DDBJ databases">
        <title>The Genome Sequence of Enterococcus columbae ATCC_51263 (PacBio/Illumina hybrid assembly).</title>
        <authorList>
            <consortium name="The Broad Institute Genomics Platform"/>
            <consortium name="The Broad Institute Genome Sequencing Center for Infectious Disease"/>
            <person name="Earl A."/>
            <person name="Russ C."/>
            <person name="Gilmore M."/>
            <person name="Surin D."/>
            <person name="Walker B."/>
            <person name="Young S."/>
            <person name="Zeng Q."/>
            <person name="Gargeya S."/>
            <person name="Fitzgerald M."/>
            <person name="Haas B."/>
            <person name="Abouelleil A."/>
            <person name="Allen A.W."/>
            <person name="Alvarado L."/>
            <person name="Arachchi H.M."/>
            <person name="Berlin A.M."/>
            <person name="Chapman S.B."/>
            <person name="Gainer-Dewar J."/>
            <person name="Goldberg J."/>
            <person name="Griggs A."/>
            <person name="Gujja S."/>
            <person name="Hansen M."/>
            <person name="Howarth C."/>
            <person name="Imamovic A."/>
            <person name="Ireland A."/>
            <person name="Larimer J."/>
            <person name="McCowan C."/>
            <person name="Murphy C."/>
            <person name="Pearson M."/>
            <person name="Poon T.W."/>
            <person name="Priest M."/>
            <person name="Roberts A."/>
            <person name="Saif S."/>
            <person name="Shea T."/>
            <person name="Sisk P."/>
            <person name="Sykes S."/>
            <person name="Wortman J."/>
            <person name="Nusbaum C."/>
            <person name="Birren B."/>
        </authorList>
    </citation>
    <scope>NUCLEOTIDE SEQUENCE [LARGE SCALE GENOMIC DNA]</scope>
    <source>
        <strain evidence="4 5">ATCC 51263</strain>
    </source>
</reference>
<evidence type="ECO:0000313" key="4">
    <source>
        <dbReference type="EMBL" id="EOW80357.1"/>
    </source>
</evidence>
<feature type="DNA-binding region" description="H-T-H motif" evidence="2">
    <location>
        <begin position="34"/>
        <end position="53"/>
    </location>
</feature>
<dbReference type="EMBL" id="ASWJ01000009">
    <property type="protein sequence ID" value="EOW80357.1"/>
    <property type="molecule type" value="Genomic_DNA"/>
</dbReference>
<feature type="domain" description="HTH tetR-type" evidence="3">
    <location>
        <begin position="11"/>
        <end position="71"/>
    </location>
</feature>
<dbReference type="GO" id="GO:0003677">
    <property type="term" value="F:DNA binding"/>
    <property type="evidence" value="ECO:0007669"/>
    <property type="project" value="UniProtKB-UniRule"/>
</dbReference>
<name>S1MU89_9ENTE</name>
<sequence>MPTDTFFHLPKEKQDRIIAAARKEFSRVSLSEASIANIVKEAGISRGSFYQYFENKEDVYFYCFHLMHQMGFEELFKILNQVQGDLFQGFRQFFARALPMIFSSEHAQFFKNSFMNMDYRASREMAKKFMKQHPHLEPNEKKHLRHPHPEHSRALLELIDRKKLQVSDDHELMMLIQMMMNAVFSTIIEGFRQQKISENKEDEAPLDIDQLLQQLYCKFDWLEHGASRKDEIND</sequence>
<dbReference type="eggNOG" id="COG1309">
    <property type="taxonomic scope" value="Bacteria"/>
</dbReference>
<dbReference type="PATRIC" id="fig|1121865.3.peg.1406"/>